<dbReference type="GO" id="GO:0000796">
    <property type="term" value="C:condensin complex"/>
    <property type="evidence" value="ECO:0007669"/>
    <property type="project" value="TreeGrafter"/>
</dbReference>
<dbReference type="InterPro" id="IPR003903">
    <property type="entry name" value="UIM_dom"/>
</dbReference>
<reference evidence="3 4" key="1">
    <citation type="submission" date="2019-05" db="EMBL/GenBank/DDBJ databases">
        <title>The compact genome of Giardia muris reveals important steps in the evolution of intestinal protozoan parasites.</title>
        <authorList>
            <person name="Xu F."/>
            <person name="Jimenez-Gonzalez A."/>
            <person name="Einarsson E."/>
            <person name="Astvaldsson A."/>
            <person name="Peirasmaki D."/>
            <person name="Eckmann L."/>
            <person name="Andersson J.O."/>
            <person name="Svard S.G."/>
            <person name="Jerlstrom-Hultqvist J."/>
        </authorList>
    </citation>
    <scope>NUCLEOTIDE SEQUENCE [LARGE SCALE GENOMIC DNA]</scope>
    <source>
        <strain evidence="3 4">Roberts-Thomson</strain>
    </source>
</reference>
<keyword evidence="1" id="KW-0175">Coiled coil</keyword>
<dbReference type="GO" id="GO:0003682">
    <property type="term" value="F:chromatin binding"/>
    <property type="evidence" value="ECO:0007669"/>
    <property type="project" value="TreeGrafter"/>
</dbReference>
<evidence type="ECO:0000256" key="2">
    <source>
        <dbReference type="SAM" id="MobiDB-lite"/>
    </source>
</evidence>
<dbReference type="PANTHER" id="PTHR43941">
    <property type="entry name" value="STRUCTURAL MAINTENANCE OF CHROMOSOMES PROTEIN 2"/>
    <property type="match status" value="1"/>
</dbReference>
<evidence type="ECO:0000313" key="3">
    <source>
        <dbReference type="EMBL" id="TNJ27669.1"/>
    </source>
</evidence>
<dbReference type="InterPro" id="IPR036770">
    <property type="entry name" value="Ankyrin_rpt-contain_sf"/>
</dbReference>
<organism evidence="3 4">
    <name type="scientific">Giardia muris</name>
    <dbReference type="NCBI Taxonomy" id="5742"/>
    <lineage>
        <taxon>Eukaryota</taxon>
        <taxon>Metamonada</taxon>
        <taxon>Diplomonadida</taxon>
        <taxon>Hexamitidae</taxon>
        <taxon>Giardiinae</taxon>
        <taxon>Giardia</taxon>
    </lineage>
</organism>
<feature type="coiled-coil region" evidence="1">
    <location>
        <begin position="327"/>
        <end position="361"/>
    </location>
</feature>
<dbReference type="InterPro" id="IPR002110">
    <property type="entry name" value="Ankyrin_rpt"/>
</dbReference>
<dbReference type="Pfam" id="PF12796">
    <property type="entry name" value="Ank_2"/>
    <property type="match status" value="2"/>
</dbReference>
<dbReference type="GO" id="GO:0000793">
    <property type="term" value="C:condensed chromosome"/>
    <property type="evidence" value="ECO:0007669"/>
    <property type="project" value="TreeGrafter"/>
</dbReference>
<feature type="coiled-coil region" evidence="1">
    <location>
        <begin position="978"/>
        <end position="3817"/>
    </location>
</feature>
<evidence type="ECO:0000313" key="4">
    <source>
        <dbReference type="Proteomes" id="UP000315496"/>
    </source>
</evidence>
<feature type="coiled-coil region" evidence="1">
    <location>
        <begin position="444"/>
        <end position="499"/>
    </location>
</feature>
<dbReference type="Gene3D" id="1.25.40.20">
    <property type="entry name" value="Ankyrin repeat-containing domain"/>
    <property type="match status" value="2"/>
</dbReference>
<feature type="coiled-coil region" evidence="1">
    <location>
        <begin position="779"/>
        <end position="892"/>
    </location>
</feature>
<evidence type="ECO:0000256" key="1">
    <source>
        <dbReference type="SAM" id="Coils"/>
    </source>
</evidence>
<keyword evidence="4" id="KW-1185">Reference proteome</keyword>
<sequence length="4580" mass="511815">MFVESTEAWFRAIAAHDYETVRQNLPTYQKSVDRNGETGLMRAVRGGDAEMVRLLACFEHSVTNNEGYTALMIGALCNEGEACKRLVPYEMNTVLDDGRTPLMLSAAAGTINALTNLLPYQKCRTTLMGRTALMYAAEAGQVEAVQHLALREKEHISKDGKTALLLAIENSHSDVVRLLYPLEGHVLADTVSRLIPPYVFENTLEQSQLEPYGLTNSLVEVVKDLPSKAEYGVLGQSQIEQDLERKIDQLERKISSLNDESVHIVLQNKTLQGQVTQLEGDLHSVQAQLKDARQESRTKDETIQKLRTSLEEMATRGAASSSFKQEINRLHQEADEMAATIRRLKDDLVAKEIAEARLKEQLASKDREMQVREAELQRQLAEAIAQAKHRAQDHLSVENASLKELMAKISADVRDRDQEINSLRAQLAAKGTHLTDSESDGDTVKALETQMADLRDEVVRLQDIVEAKESDIRARNQRIKQLADEILALKASNNEAQANGLMQIDKLQLEVASLVSETNTLRDLVASKNREIDELRTLLSQVRDSSVLEAHIADQDKRISELANQLVQARQGKDTAVPSAAEIQRIQLEADEAVLRAEREASRAADLEEQLDLVKRNVRNLKDHNSQLLDDLAELNRLLREKDSRLAAASGAAASGQSEIDSLRAQLASFAHTVEELSGKLSDLRSLRDREVGDLIAEVQALQTKAESVDYAAVRAFIEDLTNKIGVSLEDEDGVPHDPERPAALAEKNLYEAQANELRSLLGVETHTYDPFATANGTLSLLREQLAATQEQLKDRNERIVRLEDELAALRPTPDIQALLQRTRNDMDAAQARATSLEAQLAEAQNRLRDTLQSLDEAKLLASEVPQLHAEVSELQRELQRMQDRETEHTAEKGRLQSVIDSMTTAAANMSTIAGAIEDLRQYNSDLQSRIRDMSGDLGRKDSVIAGLEARLQELHLPVEACSPRTSSVDVQSLNNELAQTKDALARRSALLDDAKEQIREMQDIVPDLRQAVHQHQIEIAQLQQALIESKAELARRTKEAEDNEAQIAELLDQMNAQMNEINGMRVEGDNSELIAKIAQLETEKQEMGEELARLHQLRDDVASQEEELARLREQQAKSADEVNELQAALTERTSAITALENEATELRQVIEQKDEEIQQLREAHSAALGERTGQLQDELEQLHQALDEKGAEITALTRKYTSALEQVDEACARIRALESRAADVAASGEDVQALREKIAALEGELDSLKTNADTRAKEVMNREAQLQNLDDQQTQTRAELDAARERLNELEASNKELVEKLEERERALAVATENQAQGSTEVIQLQDDLAVARRAAENYEDSLRGLQQTIAEKDATIEAKERQVQDLTERIAELETKGAASDEIEQLTKALDDARADADAARNELQESRLLAEELQQKLDQASEELATARERLDSALTAATSADSEELIQLRAQVENLTAEHDEARAALRNQQEEVTRLAQEKSTLDGEREDLARTLAEAQEELERARAQLAAAEERAAELARRSALLDDAKEQIREMQDIVPDLRQAVHQHQIEIAQLQQALIESKAELARRTKEAEDNEAQIAELLDQMNAQMNEINGMRVEGDNSELIAKIAQLETEKQEMGEELARLHQLRDDVASQEEELARLREQQAKSADEVNELQAALTERTSAITALENEATELRQVIEQKDEEIQQLREAHSAALGERTGQLQDELEQLHQALDEKGAEITALTRKYTSALEQVDEACARIRALESRAADVAASGEDVQALREKIAALEGELDSLKTNADTRAKEVMNREAQLQNLDDQQTQTRAELDAARERLNELEASNKELVEKLEERERALAVATENQAQGSTEVIQLQDDLAVARRAAENYEDSLRGLQQTIAEKDATIEAKERQVQDLTERIAELETKGAASDEIEQLTKALDDARADADAARNELQESRLLAEELQQKLDQASEELATARERLDSALTAATSADSEELIQLRAQVENLTAEHDEARAALRNQQEEVTRLAQEKSTLDGEREDLARTLAEAQEELERARAQLAAAEERAAELARRSALLDDAKEQIREMQDIVPDLRQAVHQHQIEIAQLQQALIESKAELARRTKEAEDNEAQIAELLDQMNAQMNEINGMRVEGDNSELIAKIAQLETEKQEMGEELARLHQLRDDVASQEEELARLREQQAKSADEVNELQAALTERTSAITALENEATELRQVIEQKDEEIQQLREAHSAALGERTGQLQDELEQLHQALDEKGAEITALTRKYTSALEQVDEACARIRALESRAADVAASGEDVQALREKIAALEGELDSLKTNADTRAKEVMNREAQLQNLDDQQTQTRAELDAARERLNELEASNKELVEKLEERERALAVATENQAQGSTEVIQLQDDLAVARRAAENYEDSLRGLQQTIAEKDATIEAKERQVQDLTERIAELETKGAASDEIEQLTKALDDARADADAARNELQESRLLAEELQQKLDQASEELATARERLDSALTAATSADSEELIQLRAQVENLTAEHDEARAALRNQQEEVTRLAQEKSTLDGEREDLARTLAEAQEELERARAQLAAAEERAAELARRSALLDDAKEQIREMQDIVPDLRQAVHQHQIEIAQLQQALIESKAELARRTKEAEDNEAQIAELLDQMNAQMNEINGMRVEGDNSELIAKIAQLETEKQEMGEELARLHQLRDDVASQEEELARLREQQAKSADEVNELQAALTERTSAITALENEATELRQVIEQKDEEIQQLREAHSAALGERTGQLQDELEQLHQALDEKGAEITALTRKYTSALEQVDEACARIRALESRAADVAASGEDVQALREKIAALEGELDSLKTNADTRAKEVMNREAQLQNLDDQQTQTRAELDAARERLNELEASNKELVEKLEERERALAVATENQAQGSTEVIQLQDDLAVARRAAENYEDSLRGLQQTIAEKDATIEAKERQVQDLTERIAELETKGAASDEIEQLTKALDDARADADAARNELQESRLLAEELQQKLDQASEELATARERLDSALTAATSADSEELIQLRAQVENLTAEHDEARAALRNQQEEVTRLAQEKSTLDGEREDLARTLAEAQEELERARAQLAAAEERAAELARRSALLDDAKEQIREMQDIVPDLRQAVHQHQIEIAQLQQALIESKAELARRTKEAEDNEAQIAELLDQMNAQMNEINGMRVEGDNSELIAKIAQLETEKQEMGEELARLHQLRDDVASQEEELARLREQQAKSADEVNELQAALTERTSAITALENEATELRQVIEQKDEEIQQLREAHSAALGERTGQLQDELEQLHQALDEKGAEITALTRKYTSALEQVDEACARIRALESRAADVAASGEDVQALREKIAALEGELDSLKTNADTRAKEVMNREAQLQNLDDQQTQTRAELDAARERLNELEASNKELVEKLEERERALAVATENQAQGSTEVIQLQDDLAVARRAAENYEDSLRGLQQTIAEKDATIEAKERQVQDLTERIAELETKGAASDEIEQLTKALDDARADADAARNELQESRLLAEELQQKLDQASEELATARERLDSALTAATSADSEELIQLRAQVENLTAEHDEARAALRNQQEEVTRLAQEKSTLDGEREDLARTLAEAQEELERARAQLAAAEERAAELARRSALLDDAKEQIREMQDIVPDLRQAVHQHQIEIAQLQQALIESKAELARRTKEAEDNEAQIAELLDQMNAQMNEINGMRVEGDNSELIAKIAQLELDKHNMATELAQLRAMSGSADEANALRSNLENAMARIQELQEALNTQQSAEILTAEALDEASEVSYHPLVDQGTINLLQAQKQQLEQTIRDLNEKIREAEARRALTPGSEDGGLSQVSEANDFQDGQLIAECDELRTRKDKLEKELKDLEVRLIVSDSVEEQSALAPLYAKCKEDLDAVVAELREKEEKAVGNTRPPGSADDESSKLQQDEVEHLRQTLRAHEKTLSSVMRALEASYVNKDAALAALQEGLAQAHDDEDRLRDKGEQLARELGSTVDPEKIATIERQLVDNDRTLALRTTEVQRLKKIIDDAQKEVDVVGLVDQLLQTIRDLERQLEQKPESEAICAKLAQKRATLDRIRDRLLPEGKVESADASPTLAKKQAFQKELDGLREKVKELHDVLGEYNLPLEESILKLLQIKDGDIARRAADVERLQQEIATLQDRIAEQERQLSEYRQVVDSNILRGNEDEEAELLRDEVLHLRQELEYTDLELARVLDAIGQLEMAFNALREGNQNKDDEIMRLRALLRESDQSLAAASATADTLRNTADAYLTGVRELKGILRSPSRGPSDNVARIRSEITALKQQLRLKDDELKAIITSILAPSGQLSDESTDPLSDKDVETLSRKIKELTGTLETLQAEVAGKTEKLAELQREITIIKEMSIDEMVSAVASQKELRDALASAGVSIGPDAAENEELQSRLEHLEREKKQLEEYIARISREGVKPEGELDQFIDATDPTADLTASQAQAAQDAERVISELRDRIREHERADDCIREMIRERDAMINELRGTIQRFEPRFSELDRLLLSGHQ</sequence>
<feature type="coiled-coil region" evidence="1">
    <location>
        <begin position="590"/>
        <end position="645"/>
    </location>
</feature>
<dbReference type="EMBL" id="VDLU01000003">
    <property type="protein sequence ID" value="TNJ27669.1"/>
    <property type="molecule type" value="Genomic_DNA"/>
</dbReference>
<dbReference type="SUPFAM" id="SSF48403">
    <property type="entry name" value="Ankyrin repeat"/>
    <property type="match status" value="1"/>
</dbReference>
<dbReference type="SMART" id="SM00726">
    <property type="entry name" value="UIM"/>
    <property type="match status" value="11"/>
</dbReference>
<proteinExistence type="predicted"/>
<dbReference type="SUPFAM" id="SSF57997">
    <property type="entry name" value="Tropomyosin"/>
    <property type="match status" value="4"/>
</dbReference>
<dbReference type="GO" id="GO:0007076">
    <property type="term" value="P:mitotic chromosome condensation"/>
    <property type="evidence" value="ECO:0007669"/>
    <property type="project" value="TreeGrafter"/>
</dbReference>
<accession>A0A4Z1T577</accession>
<protein>
    <submittedName>
        <fullName evidence="3">Axoneme-associated protein</fullName>
    </submittedName>
</protein>
<feature type="coiled-coil region" evidence="1">
    <location>
        <begin position="233"/>
        <end position="295"/>
    </location>
</feature>
<dbReference type="Proteomes" id="UP000315496">
    <property type="component" value="Chromosome 3"/>
</dbReference>
<dbReference type="GO" id="GO:0000785">
    <property type="term" value="C:chromatin"/>
    <property type="evidence" value="ECO:0007669"/>
    <property type="project" value="TreeGrafter"/>
</dbReference>
<dbReference type="VEuPathDB" id="GiardiaDB:GMRT_16216"/>
<gene>
    <name evidence="3" type="ORF">GMRT_16216</name>
</gene>
<dbReference type="PANTHER" id="PTHR43941:SF1">
    <property type="entry name" value="STRUCTURAL MAINTENANCE OF CHROMOSOMES PROTEIN 2"/>
    <property type="match status" value="1"/>
</dbReference>
<feature type="coiled-coil region" evidence="1">
    <location>
        <begin position="4148"/>
        <end position="4225"/>
    </location>
</feature>
<feature type="coiled-coil region" evidence="1">
    <location>
        <begin position="4062"/>
        <end position="4109"/>
    </location>
</feature>
<feature type="coiled-coil region" evidence="1">
    <location>
        <begin position="4389"/>
        <end position="4430"/>
    </location>
</feature>
<dbReference type="SMART" id="SM00248">
    <property type="entry name" value="ANK"/>
    <property type="match status" value="5"/>
</dbReference>
<comment type="caution">
    <text evidence="3">The sequence shown here is derived from an EMBL/GenBank/DDBJ whole genome shotgun (WGS) entry which is preliminary data.</text>
</comment>
<feature type="region of interest" description="Disordered" evidence="2">
    <location>
        <begin position="3954"/>
        <end position="3977"/>
    </location>
</feature>
<feature type="coiled-coil region" evidence="1">
    <location>
        <begin position="4463"/>
        <end position="4490"/>
    </location>
</feature>
<dbReference type="Gene3D" id="1.10.287.1490">
    <property type="match status" value="13"/>
</dbReference>
<name>A0A4Z1T577_GIAMU</name>
<dbReference type="OrthoDB" id="194358at2759"/>